<evidence type="ECO:0000259" key="6">
    <source>
        <dbReference type="Pfam" id="PF00899"/>
    </source>
</evidence>
<dbReference type="GO" id="GO:0061504">
    <property type="term" value="P:cyclic threonylcarbamoyladenosine biosynthetic process"/>
    <property type="evidence" value="ECO:0007669"/>
    <property type="project" value="TreeGrafter"/>
</dbReference>
<dbReference type="Pfam" id="PF14464">
    <property type="entry name" value="Prok-JAB"/>
    <property type="match status" value="1"/>
</dbReference>
<sequence>MRVRVTDQVLAAIVARIGGVEPEAGGALLGPPGGDVVSGLVLDEEASVTEVRYRTSDWLIDRMAALQRAGSARFKGIVHSHPAALPEPSAQDRREYGRSLSINPHLGRFVAPIVTHEFPGTPSPAAHQLSVAGVRVSWFCAVAGTGRVEVVPMHPIVLPIAASLERAGARGVGEAEVLTVEGVPLLAVPAEFEGLPSVRAVMFGVDYPAVPPVLVAHGSPVALVWDPALRPGERLASAVAAATRMRGRSSARRAGFRAAPGVLTRWGAGRRTASGLFARSAGLLAPELAERHAVVAGAGSVGGYVAECLARSGVGRLTLVDPEPVAPENLGRSPYTVGDVGRPKVTALARRLTAINPEIEVERVRATVQGTDPKALAGTLRSADLLVAATDDARAQRRLDHLAYWAGVPAVFPGLYRAAAGGEVIMTYPGSACWGCATAGIRELSADTALVQSTDYGTGRLIAEPGLIVDIQYVSAAATKIALALLHTSPEVEAKIAGFLDGPRAAGQTYVAFGTEPGYWLFGHVLRDAPGQHAFQSIWMAVDRQPGCPVCGSEESRADPLAGPAQVASAARLRQLVARGGRP</sequence>
<evidence type="ECO:0000256" key="2">
    <source>
        <dbReference type="ARBA" id="ARBA00022723"/>
    </source>
</evidence>
<organism evidence="8 9">
    <name type="scientific">Nonomuraea glycinis</name>
    <dbReference type="NCBI Taxonomy" id="2047744"/>
    <lineage>
        <taxon>Bacteria</taxon>
        <taxon>Bacillati</taxon>
        <taxon>Actinomycetota</taxon>
        <taxon>Actinomycetes</taxon>
        <taxon>Streptosporangiales</taxon>
        <taxon>Streptosporangiaceae</taxon>
        <taxon>Nonomuraea</taxon>
    </lineage>
</organism>
<name>A0A917ZYU6_9ACTN</name>
<evidence type="ECO:0000313" key="8">
    <source>
        <dbReference type="EMBL" id="GGP00919.1"/>
    </source>
</evidence>
<reference evidence="8" key="2">
    <citation type="submission" date="2020-09" db="EMBL/GenBank/DDBJ databases">
        <authorList>
            <person name="Sun Q."/>
            <person name="Zhou Y."/>
        </authorList>
    </citation>
    <scope>NUCLEOTIDE SEQUENCE</scope>
    <source>
        <strain evidence="8">CGMCC 4.7430</strain>
    </source>
</reference>
<dbReference type="Proteomes" id="UP000660745">
    <property type="component" value="Unassembled WGS sequence"/>
</dbReference>
<accession>A0A917ZYU6</accession>
<evidence type="ECO:0000256" key="1">
    <source>
        <dbReference type="ARBA" id="ARBA00022670"/>
    </source>
</evidence>
<dbReference type="InterPro" id="IPR000594">
    <property type="entry name" value="ThiF_NAD_FAD-bd"/>
</dbReference>
<keyword evidence="4" id="KW-0862">Zinc</keyword>
<dbReference type="PANTHER" id="PTHR43267">
    <property type="entry name" value="TRNA THREONYLCARBAMOYLADENOSINE DEHYDRATASE"/>
    <property type="match status" value="1"/>
</dbReference>
<dbReference type="SUPFAM" id="SSF102712">
    <property type="entry name" value="JAB1/MPN domain"/>
    <property type="match status" value="1"/>
</dbReference>
<feature type="domain" description="THIF-type NAD/FAD binding fold" evidence="6">
    <location>
        <begin position="288"/>
        <end position="439"/>
    </location>
</feature>
<keyword evidence="5" id="KW-0482">Metalloprotease</keyword>
<protein>
    <recommendedName>
        <fullName evidence="10">ThiF family adenylyltransferase</fullName>
    </recommendedName>
</protein>
<comment type="caution">
    <text evidence="8">The sequence shown here is derived from an EMBL/GenBank/DDBJ whole genome shotgun (WGS) entry which is preliminary data.</text>
</comment>
<gene>
    <name evidence="8" type="ORF">GCM10012278_02750</name>
</gene>
<keyword evidence="9" id="KW-1185">Reference proteome</keyword>
<dbReference type="Gene3D" id="3.40.50.720">
    <property type="entry name" value="NAD(P)-binding Rossmann-like Domain"/>
    <property type="match status" value="1"/>
</dbReference>
<evidence type="ECO:0000256" key="3">
    <source>
        <dbReference type="ARBA" id="ARBA00022801"/>
    </source>
</evidence>
<feature type="domain" description="JAB" evidence="7">
    <location>
        <begin position="21"/>
        <end position="100"/>
    </location>
</feature>
<dbReference type="InterPro" id="IPR028090">
    <property type="entry name" value="JAB_dom_prok"/>
</dbReference>
<dbReference type="GO" id="GO:0061503">
    <property type="term" value="F:tRNA threonylcarbamoyladenosine dehydratase"/>
    <property type="evidence" value="ECO:0007669"/>
    <property type="project" value="TreeGrafter"/>
</dbReference>
<dbReference type="GO" id="GO:0006508">
    <property type="term" value="P:proteolysis"/>
    <property type="evidence" value="ECO:0007669"/>
    <property type="project" value="UniProtKB-KW"/>
</dbReference>
<dbReference type="InterPro" id="IPR045886">
    <property type="entry name" value="ThiF/MoeB/HesA"/>
</dbReference>
<dbReference type="PANTHER" id="PTHR43267:SF1">
    <property type="entry name" value="TRNA THREONYLCARBAMOYLADENOSINE DEHYDRATASE"/>
    <property type="match status" value="1"/>
</dbReference>
<dbReference type="AlphaFoldDB" id="A0A917ZYU6"/>
<evidence type="ECO:0000259" key="7">
    <source>
        <dbReference type="Pfam" id="PF14464"/>
    </source>
</evidence>
<evidence type="ECO:0000256" key="4">
    <source>
        <dbReference type="ARBA" id="ARBA00022833"/>
    </source>
</evidence>
<dbReference type="EMBL" id="BMNK01000001">
    <property type="protein sequence ID" value="GGP00919.1"/>
    <property type="molecule type" value="Genomic_DNA"/>
</dbReference>
<keyword evidence="2" id="KW-0479">Metal-binding</keyword>
<keyword evidence="1" id="KW-0645">Protease</keyword>
<reference evidence="8" key="1">
    <citation type="journal article" date="2014" name="Int. J. Syst. Evol. Microbiol.">
        <title>Complete genome sequence of Corynebacterium casei LMG S-19264T (=DSM 44701T), isolated from a smear-ripened cheese.</title>
        <authorList>
            <consortium name="US DOE Joint Genome Institute (JGI-PGF)"/>
            <person name="Walter F."/>
            <person name="Albersmeier A."/>
            <person name="Kalinowski J."/>
            <person name="Ruckert C."/>
        </authorList>
    </citation>
    <scope>NUCLEOTIDE SEQUENCE</scope>
    <source>
        <strain evidence="8">CGMCC 4.7430</strain>
    </source>
</reference>
<dbReference type="InterPro" id="IPR035985">
    <property type="entry name" value="Ubiquitin-activating_enz"/>
</dbReference>
<dbReference type="GO" id="GO:0046872">
    <property type="term" value="F:metal ion binding"/>
    <property type="evidence" value="ECO:0007669"/>
    <property type="project" value="UniProtKB-KW"/>
</dbReference>
<dbReference type="RefSeq" id="WP_225276894.1">
    <property type="nucleotide sequence ID" value="NZ_BMNK01000001.1"/>
</dbReference>
<evidence type="ECO:0008006" key="10">
    <source>
        <dbReference type="Google" id="ProtNLM"/>
    </source>
</evidence>
<evidence type="ECO:0000313" key="9">
    <source>
        <dbReference type="Proteomes" id="UP000660745"/>
    </source>
</evidence>
<dbReference type="SUPFAM" id="SSF69572">
    <property type="entry name" value="Activating enzymes of the ubiquitin-like proteins"/>
    <property type="match status" value="1"/>
</dbReference>
<dbReference type="Pfam" id="PF00899">
    <property type="entry name" value="ThiF"/>
    <property type="match status" value="1"/>
</dbReference>
<keyword evidence="3" id="KW-0378">Hydrolase</keyword>
<dbReference type="GO" id="GO:0008237">
    <property type="term" value="F:metallopeptidase activity"/>
    <property type="evidence" value="ECO:0007669"/>
    <property type="project" value="UniProtKB-KW"/>
</dbReference>
<dbReference type="GO" id="GO:0008641">
    <property type="term" value="F:ubiquitin-like modifier activating enzyme activity"/>
    <property type="evidence" value="ECO:0007669"/>
    <property type="project" value="InterPro"/>
</dbReference>
<proteinExistence type="predicted"/>
<evidence type="ECO:0000256" key="5">
    <source>
        <dbReference type="ARBA" id="ARBA00023049"/>
    </source>
</evidence>
<dbReference type="Gene3D" id="3.40.140.10">
    <property type="entry name" value="Cytidine Deaminase, domain 2"/>
    <property type="match status" value="1"/>
</dbReference>